<dbReference type="InterPro" id="IPR004014">
    <property type="entry name" value="ATPase_P-typ_cation-transptr_N"/>
</dbReference>
<evidence type="ECO:0000313" key="3">
    <source>
        <dbReference type="WBParaSite" id="Minc3s01347g22994"/>
    </source>
</evidence>
<protein>
    <submittedName>
        <fullName evidence="3">Cation-transporting P-type ATPase N-terminal domain-containing protein</fullName>
    </submittedName>
</protein>
<dbReference type="Proteomes" id="UP000887563">
    <property type="component" value="Unplaced"/>
</dbReference>
<organism evidence="2 3">
    <name type="scientific">Meloidogyne incognita</name>
    <name type="common">Southern root-knot nematode worm</name>
    <name type="synonym">Oxyuris incognita</name>
    <dbReference type="NCBI Taxonomy" id="6306"/>
    <lineage>
        <taxon>Eukaryota</taxon>
        <taxon>Metazoa</taxon>
        <taxon>Ecdysozoa</taxon>
        <taxon>Nematoda</taxon>
        <taxon>Chromadorea</taxon>
        <taxon>Rhabditida</taxon>
        <taxon>Tylenchina</taxon>
        <taxon>Tylenchomorpha</taxon>
        <taxon>Tylenchoidea</taxon>
        <taxon>Meloidogynidae</taxon>
        <taxon>Meloidogyninae</taxon>
        <taxon>Meloidogyne</taxon>
        <taxon>Meloidogyne incognita group</taxon>
    </lineage>
</organism>
<evidence type="ECO:0000313" key="2">
    <source>
        <dbReference type="Proteomes" id="UP000887563"/>
    </source>
</evidence>
<dbReference type="WBParaSite" id="Minc3s01347g22994">
    <property type="protein sequence ID" value="Minc3s01347g22994"/>
    <property type="gene ID" value="Minc3s01347g22994"/>
</dbReference>
<reference evidence="3" key="1">
    <citation type="submission" date="2022-11" db="UniProtKB">
        <authorList>
            <consortium name="WormBaseParasite"/>
        </authorList>
    </citation>
    <scope>IDENTIFICATION</scope>
</reference>
<keyword evidence="2" id="KW-1185">Reference proteome</keyword>
<dbReference type="InterPro" id="IPR023298">
    <property type="entry name" value="ATPase_P-typ_TM_dom_sf"/>
</dbReference>
<feature type="domain" description="Cation-transporting P-type ATPase N-terminal" evidence="1">
    <location>
        <begin position="37"/>
        <end position="89"/>
    </location>
</feature>
<evidence type="ECO:0000259" key="1">
    <source>
        <dbReference type="Pfam" id="PF00690"/>
    </source>
</evidence>
<accession>A0A914ME58</accession>
<sequence>MTTRPEMGFPPFDVSLNDLKSLMEFSGNEAKEVIDNHYGGTAGLCKRLQTDPDKGISGNLEELIRRRNIFGTNQIPEQPPKSFLSFIIEAN</sequence>
<proteinExistence type="predicted"/>
<name>A0A914ME58_MELIC</name>
<dbReference type="Pfam" id="PF00690">
    <property type="entry name" value="Cation_ATPase_N"/>
    <property type="match status" value="1"/>
</dbReference>
<dbReference type="SUPFAM" id="SSF81665">
    <property type="entry name" value="Calcium ATPase, transmembrane domain M"/>
    <property type="match status" value="1"/>
</dbReference>
<dbReference type="AlphaFoldDB" id="A0A914ME58"/>